<evidence type="ECO:0000313" key="5">
    <source>
        <dbReference type="Proteomes" id="UP000198972"/>
    </source>
</evidence>
<evidence type="ECO:0000313" key="4">
    <source>
        <dbReference type="EMBL" id="SDF76119.1"/>
    </source>
</evidence>
<name>A0A1G7NS44_9BACL</name>
<feature type="domain" description="AAA" evidence="3">
    <location>
        <begin position="144"/>
        <end position="303"/>
    </location>
</feature>
<dbReference type="SUPFAM" id="SSF52540">
    <property type="entry name" value="P-loop containing nucleoside triphosphate hydrolases"/>
    <property type="match status" value="1"/>
</dbReference>
<keyword evidence="2" id="KW-0067">ATP-binding</keyword>
<dbReference type="Gene3D" id="3.40.50.10850">
    <property type="entry name" value="Ntrc-like two-domain protein"/>
    <property type="match status" value="1"/>
</dbReference>
<dbReference type="GO" id="GO:0051782">
    <property type="term" value="P:negative regulation of cell division"/>
    <property type="evidence" value="ECO:0007669"/>
    <property type="project" value="TreeGrafter"/>
</dbReference>
<gene>
    <name evidence="4" type="ORF">SAMN04488542_11687</name>
</gene>
<dbReference type="Proteomes" id="UP000198972">
    <property type="component" value="Unassembled WGS sequence"/>
</dbReference>
<organism evidence="4 5">
    <name type="scientific">Fontibacillus panacisegetis</name>
    <dbReference type="NCBI Taxonomy" id="670482"/>
    <lineage>
        <taxon>Bacteria</taxon>
        <taxon>Bacillati</taxon>
        <taxon>Bacillota</taxon>
        <taxon>Bacilli</taxon>
        <taxon>Bacillales</taxon>
        <taxon>Paenibacillaceae</taxon>
        <taxon>Fontibacillus</taxon>
    </lineage>
</organism>
<keyword evidence="1" id="KW-0547">Nucleotide-binding</keyword>
<reference evidence="4 5" key="1">
    <citation type="submission" date="2016-10" db="EMBL/GenBank/DDBJ databases">
        <authorList>
            <person name="de Groot N.N."/>
        </authorList>
    </citation>
    <scope>NUCLEOTIDE SEQUENCE [LARGE SCALE GENOMIC DNA]</scope>
    <source>
        <strain evidence="4 5">DSM 28129</strain>
    </source>
</reference>
<dbReference type="STRING" id="670482.SAMN04488542_11687"/>
<dbReference type="PANTHER" id="PTHR43384">
    <property type="entry name" value="SEPTUM SITE-DETERMINING PROTEIN MIND HOMOLOG, CHLOROPLASTIC-RELATED"/>
    <property type="match status" value="1"/>
</dbReference>
<sequence length="403" mass="45367">MNRNIGFWTVLFCVLRKVGECVLPVRAVLAVQDEQYIEPFLQYVHCSEFDRRIMVTAFSRKDAFVKYMEHSSDSVDVVLGEALFFEAWENWNERVVRIQLGALGDEKCGDHVLSKYQPLQHLLTNVQNIVRGNKGDIRQTNGNTKIIAVYSIVGGCGKTTVALNLVRQLAADGGNVFYLNLETVMSSLGCESRNARTGSGTDSSGTGLARLLYDLKAAEDRKESIQSPVSAYAYRDSELQGDSFYLLDNLDELLEMDVKDTGRLLEYIANSGSYDVIVVDVDSCPNDRTDAVLARADRIIWLVTENADVLSKTETWLNYLERSHHSEYCILVEKALLVMNRYSGEMSGYISRKEIKIEAALPYIPAWNKGASRDAILQSPIYQRDVHKLCLTLHGEAEKEQHL</sequence>
<evidence type="ECO:0000256" key="2">
    <source>
        <dbReference type="ARBA" id="ARBA00022840"/>
    </source>
</evidence>
<evidence type="ECO:0000259" key="3">
    <source>
        <dbReference type="Pfam" id="PF13614"/>
    </source>
</evidence>
<dbReference type="InterPro" id="IPR027417">
    <property type="entry name" value="P-loop_NTPase"/>
</dbReference>
<dbReference type="InterPro" id="IPR025669">
    <property type="entry name" value="AAA_dom"/>
</dbReference>
<dbReference type="GO" id="GO:0005829">
    <property type="term" value="C:cytosol"/>
    <property type="evidence" value="ECO:0007669"/>
    <property type="project" value="TreeGrafter"/>
</dbReference>
<dbReference type="Gene3D" id="3.40.50.300">
    <property type="entry name" value="P-loop containing nucleotide triphosphate hydrolases"/>
    <property type="match status" value="1"/>
</dbReference>
<dbReference type="PANTHER" id="PTHR43384:SF6">
    <property type="entry name" value="SEPTUM SITE-DETERMINING PROTEIN MIND HOMOLOG, CHLOROPLASTIC"/>
    <property type="match status" value="1"/>
</dbReference>
<dbReference type="GO" id="GO:0005524">
    <property type="term" value="F:ATP binding"/>
    <property type="evidence" value="ECO:0007669"/>
    <property type="project" value="UniProtKB-KW"/>
</dbReference>
<dbReference type="RefSeq" id="WP_091231733.1">
    <property type="nucleotide sequence ID" value="NZ_FNBG01000016.1"/>
</dbReference>
<dbReference type="EMBL" id="FNBG01000016">
    <property type="protein sequence ID" value="SDF76119.1"/>
    <property type="molecule type" value="Genomic_DNA"/>
</dbReference>
<dbReference type="OrthoDB" id="3035369at2"/>
<keyword evidence="5" id="KW-1185">Reference proteome</keyword>
<dbReference type="InterPro" id="IPR050625">
    <property type="entry name" value="ParA/MinD_ATPase"/>
</dbReference>
<dbReference type="GO" id="GO:0016887">
    <property type="term" value="F:ATP hydrolysis activity"/>
    <property type="evidence" value="ECO:0007669"/>
    <property type="project" value="TreeGrafter"/>
</dbReference>
<dbReference type="GO" id="GO:0009898">
    <property type="term" value="C:cytoplasmic side of plasma membrane"/>
    <property type="evidence" value="ECO:0007669"/>
    <property type="project" value="TreeGrafter"/>
</dbReference>
<dbReference type="AlphaFoldDB" id="A0A1G7NS44"/>
<accession>A0A1G7NS44</accession>
<protein>
    <submittedName>
        <fullName evidence="4">AAA domain-containing protein</fullName>
    </submittedName>
</protein>
<dbReference type="Pfam" id="PF13614">
    <property type="entry name" value="AAA_31"/>
    <property type="match status" value="1"/>
</dbReference>
<proteinExistence type="predicted"/>
<evidence type="ECO:0000256" key="1">
    <source>
        <dbReference type="ARBA" id="ARBA00022741"/>
    </source>
</evidence>